<dbReference type="eggNOG" id="COG0242">
    <property type="taxonomic scope" value="Bacteria"/>
</dbReference>
<evidence type="ECO:0000313" key="4">
    <source>
        <dbReference type="Proteomes" id="UP000007488"/>
    </source>
</evidence>
<keyword evidence="4" id="KW-1185">Reference proteome</keyword>
<evidence type="ECO:0000256" key="1">
    <source>
        <dbReference type="ARBA" id="ARBA00010759"/>
    </source>
</evidence>
<dbReference type="PRINTS" id="PR01576">
    <property type="entry name" value="PDEFORMYLASE"/>
</dbReference>
<gene>
    <name evidence="3" type="ordered locus">Sgly_1011</name>
</gene>
<dbReference type="PANTHER" id="PTHR10458:SF22">
    <property type="entry name" value="PEPTIDE DEFORMYLASE"/>
    <property type="match status" value="1"/>
</dbReference>
<dbReference type="PIRSF" id="PIRSF004749">
    <property type="entry name" value="Pep_def"/>
    <property type="match status" value="1"/>
</dbReference>
<dbReference type="InterPro" id="IPR036821">
    <property type="entry name" value="Peptide_deformylase_sf"/>
</dbReference>
<dbReference type="RefSeq" id="WP_013624216.1">
    <property type="nucleotide sequence ID" value="NC_015172.1"/>
</dbReference>
<dbReference type="CDD" id="cd00487">
    <property type="entry name" value="Pep_deformylase"/>
    <property type="match status" value="1"/>
</dbReference>
<dbReference type="HOGENOM" id="CLU_061901_3_1_9"/>
<dbReference type="GO" id="GO:0042586">
    <property type="term" value="F:peptide deformylase activity"/>
    <property type="evidence" value="ECO:0007669"/>
    <property type="project" value="InterPro"/>
</dbReference>
<sequence>MVQAIIKDEAFLRIPSAPAAAEDLSVVQDLLDTLSANAGCCVGLAANMIGVAKRIIAVTAEGGYLVMLNPEIVKQSEPYETEEACLSLAGTRKARRCKNIRVQYQDTALQTRLQNFKGFTAQIIQHEIDHCNGILI</sequence>
<protein>
    <submittedName>
        <fullName evidence="3">Formylmethionine deformylase</fullName>
    </submittedName>
</protein>
<organism evidence="3 4">
    <name type="scientific">Syntrophobotulus glycolicus (strain DSM 8271 / FlGlyR)</name>
    <dbReference type="NCBI Taxonomy" id="645991"/>
    <lineage>
        <taxon>Bacteria</taxon>
        <taxon>Bacillati</taxon>
        <taxon>Bacillota</taxon>
        <taxon>Clostridia</taxon>
        <taxon>Eubacteriales</taxon>
        <taxon>Desulfitobacteriaceae</taxon>
        <taxon>Syntrophobotulus</taxon>
    </lineage>
</organism>
<dbReference type="SUPFAM" id="SSF56420">
    <property type="entry name" value="Peptide deformylase"/>
    <property type="match status" value="1"/>
</dbReference>
<keyword evidence="2" id="KW-0408">Iron</keyword>
<reference evidence="4" key="2">
    <citation type="submission" date="2011-02" db="EMBL/GenBank/DDBJ databases">
        <title>The complete genome of Syntrophobotulus glycolicus DSM 8271.</title>
        <authorList>
            <person name="Lucas S."/>
            <person name="Copeland A."/>
            <person name="Lapidus A."/>
            <person name="Bruce D."/>
            <person name="Goodwin L."/>
            <person name="Pitluck S."/>
            <person name="Kyrpides N."/>
            <person name="Mavromatis K."/>
            <person name="Pagani I."/>
            <person name="Ivanova N."/>
            <person name="Mikhailova N."/>
            <person name="Chertkov O."/>
            <person name="Held B."/>
            <person name="Detter J.C."/>
            <person name="Tapia R."/>
            <person name="Han C."/>
            <person name="Land M."/>
            <person name="Hauser L."/>
            <person name="Markowitz V."/>
            <person name="Cheng J.-F."/>
            <person name="Hugenholtz P."/>
            <person name="Woyke T."/>
            <person name="Wu D."/>
            <person name="Spring S."/>
            <person name="Schroeder M."/>
            <person name="Brambilla E."/>
            <person name="Klenk H.-P."/>
            <person name="Eisen J.A."/>
        </authorList>
    </citation>
    <scope>NUCLEOTIDE SEQUENCE [LARGE SCALE GENOMIC DNA]</scope>
    <source>
        <strain evidence="4">DSM 8271 / FlGlyR</strain>
    </source>
</reference>
<dbReference type="Pfam" id="PF01327">
    <property type="entry name" value="Pep_deformylase"/>
    <property type="match status" value="1"/>
</dbReference>
<evidence type="ECO:0000313" key="3">
    <source>
        <dbReference type="EMBL" id="ADY55345.1"/>
    </source>
</evidence>
<reference evidence="3 4" key="1">
    <citation type="journal article" date="2011" name="Stand. Genomic Sci.">
        <title>Complete genome sequence of Syntrophobotulus glycolicus type strain (FlGlyR).</title>
        <authorList>
            <person name="Han C."/>
            <person name="Mwirichia R."/>
            <person name="Chertkov O."/>
            <person name="Held B."/>
            <person name="Lapidus A."/>
            <person name="Nolan M."/>
            <person name="Lucas S."/>
            <person name="Hammon N."/>
            <person name="Deshpande S."/>
            <person name="Cheng J.F."/>
            <person name="Tapia R."/>
            <person name="Goodwin L."/>
            <person name="Pitluck S."/>
            <person name="Huntemann M."/>
            <person name="Liolios K."/>
            <person name="Ivanova N."/>
            <person name="Pagani I."/>
            <person name="Mavromatis K."/>
            <person name="Ovchinikova G."/>
            <person name="Pati A."/>
            <person name="Chen A."/>
            <person name="Palaniappan K."/>
            <person name="Land M."/>
            <person name="Hauser L."/>
            <person name="Brambilla E.M."/>
            <person name="Rohde M."/>
            <person name="Spring S."/>
            <person name="Sikorski J."/>
            <person name="Goker M."/>
            <person name="Woyke T."/>
            <person name="Bristow J."/>
            <person name="Eisen J.A."/>
            <person name="Markowitz V."/>
            <person name="Hugenholtz P."/>
            <person name="Kyrpides N.C."/>
            <person name="Klenk H.P."/>
            <person name="Detter J.C."/>
        </authorList>
    </citation>
    <scope>NUCLEOTIDE SEQUENCE [LARGE SCALE GENOMIC DNA]</scope>
    <source>
        <strain evidence="4">DSM 8271 / FlGlyR</strain>
    </source>
</reference>
<dbReference type="AlphaFoldDB" id="F0STQ5"/>
<evidence type="ECO:0000256" key="2">
    <source>
        <dbReference type="ARBA" id="ARBA00023004"/>
    </source>
</evidence>
<dbReference type="OrthoDB" id="9784988at2"/>
<dbReference type="Proteomes" id="UP000007488">
    <property type="component" value="Chromosome"/>
</dbReference>
<accession>F0STQ5</accession>
<proteinExistence type="inferred from homology"/>
<dbReference type="NCBIfam" id="NF006670">
    <property type="entry name" value="PRK09218.1"/>
    <property type="match status" value="1"/>
</dbReference>
<comment type="similarity">
    <text evidence="1">Belongs to the polypeptide deformylase family.</text>
</comment>
<dbReference type="STRING" id="645991.Sgly_1011"/>
<name>F0STQ5_SYNGF</name>
<dbReference type="Gene3D" id="3.90.45.10">
    <property type="entry name" value="Peptide deformylase"/>
    <property type="match status" value="1"/>
</dbReference>
<dbReference type="KEGG" id="sgy:Sgly_1011"/>
<dbReference type="InterPro" id="IPR023635">
    <property type="entry name" value="Peptide_deformylase"/>
</dbReference>
<dbReference type="PANTHER" id="PTHR10458">
    <property type="entry name" value="PEPTIDE DEFORMYLASE"/>
    <property type="match status" value="1"/>
</dbReference>
<dbReference type="EMBL" id="CP002547">
    <property type="protein sequence ID" value="ADY55345.1"/>
    <property type="molecule type" value="Genomic_DNA"/>
</dbReference>